<evidence type="ECO:0000259" key="6">
    <source>
        <dbReference type="Pfam" id="PF00561"/>
    </source>
</evidence>
<evidence type="ECO:0000256" key="1">
    <source>
        <dbReference type="ARBA" id="ARBA00010088"/>
    </source>
</evidence>
<dbReference type="InterPro" id="IPR051601">
    <property type="entry name" value="Serine_prot/Carboxylest_S33"/>
</dbReference>
<evidence type="ECO:0000256" key="5">
    <source>
        <dbReference type="SAM" id="SignalP"/>
    </source>
</evidence>
<feature type="signal peptide" evidence="5">
    <location>
        <begin position="1"/>
        <end position="29"/>
    </location>
</feature>
<dbReference type="EMBL" id="JAXAVV010000006">
    <property type="protein sequence ID" value="MDX8050512.1"/>
    <property type="molecule type" value="Genomic_DNA"/>
</dbReference>
<reference evidence="7 8" key="1">
    <citation type="submission" date="2023-11" db="EMBL/GenBank/DDBJ databases">
        <title>Lentzea sokolovensis, sp. nov., Lentzea kristufkii, sp. nov., and Lentzea miocenensis, sp. nov., rare actinobacteria from Sokolov Coal Basin, Miocene lacustrine sediment, Czech Republic.</title>
        <authorList>
            <person name="Lara A."/>
            <person name="Kotroba L."/>
            <person name="Nouioui I."/>
            <person name="Neumann-Schaal M."/>
            <person name="Mast Y."/>
            <person name="Chronakova A."/>
        </authorList>
    </citation>
    <scope>NUCLEOTIDE SEQUENCE [LARGE SCALE GENOMIC DNA]</scope>
    <source>
        <strain evidence="7 8">BCCO 10_0798</strain>
    </source>
</reference>
<feature type="compositionally biased region" description="Basic and acidic residues" evidence="4">
    <location>
        <begin position="149"/>
        <end position="167"/>
    </location>
</feature>
<dbReference type="Proteomes" id="UP001271792">
    <property type="component" value="Unassembled WGS sequence"/>
</dbReference>
<protein>
    <submittedName>
        <fullName evidence="7">Alpha/beta fold hydrolase</fullName>
    </submittedName>
</protein>
<dbReference type="InterPro" id="IPR000073">
    <property type="entry name" value="AB_hydrolase_1"/>
</dbReference>
<accession>A0ABU4TQD9</accession>
<dbReference type="RefSeq" id="WP_319984490.1">
    <property type="nucleotide sequence ID" value="NZ_JAXAVV010000006.1"/>
</dbReference>
<dbReference type="GO" id="GO:0016787">
    <property type="term" value="F:hydrolase activity"/>
    <property type="evidence" value="ECO:0007669"/>
    <property type="project" value="UniProtKB-KW"/>
</dbReference>
<evidence type="ECO:0000256" key="3">
    <source>
        <dbReference type="ARBA" id="ARBA00022801"/>
    </source>
</evidence>
<dbReference type="Pfam" id="PF00561">
    <property type="entry name" value="Abhydrolase_1"/>
    <property type="match status" value="1"/>
</dbReference>
<dbReference type="PANTHER" id="PTHR43248">
    <property type="entry name" value="2-SUCCINYL-6-HYDROXY-2,4-CYCLOHEXADIENE-1-CARBOXYLATE SYNTHASE"/>
    <property type="match status" value="1"/>
</dbReference>
<sequence length="342" mass="36854">MSTALNVIGRCAAAAVLVVPLVTVTPAPAAPSTPHWQPCRQVQEHWDPEDGVSECTKVTVPLDHSRPHGRKIDLAVSRIKATDPQKRRGVLLMNPGGPGNAGLDMPYAMTRSKLAALGTDHDLIGFDPRATAASGGVECEATPEDGPEPDPKASPEQRFRQDYERNARTNARCTGYDRELLTNLSTRAVADDMDLIRAALGERKISFFGISWGTALGAVYRSHHDHRVDRMLLDSVMPADFTLETMNLGASAAKQANYEVLADWLAQRDETVRLGATSRAVTASIGELAEKLDHALSRSRRPAGNPACTPAATCARCSPTSARSGSRSPSRSWHCATVACRR</sequence>
<evidence type="ECO:0000256" key="2">
    <source>
        <dbReference type="ARBA" id="ARBA00022729"/>
    </source>
</evidence>
<dbReference type="InterPro" id="IPR029058">
    <property type="entry name" value="AB_hydrolase_fold"/>
</dbReference>
<evidence type="ECO:0000256" key="4">
    <source>
        <dbReference type="SAM" id="MobiDB-lite"/>
    </source>
</evidence>
<comment type="similarity">
    <text evidence="1">Belongs to the peptidase S33 family.</text>
</comment>
<gene>
    <name evidence="7" type="ORF">SK571_14065</name>
</gene>
<organism evidence="7 8">
    <name type="scientific">Lentzea kristufekii</name>
    <dbReference type="NCBI Taxonomy" id="3095430"/>
    <lineage>
        <taxon>Bacteria</taxon>
        <taxon>Bacillati</taxon>
        <taxon>Actinomycetota</taxon>
        <taxon>Actinomycetes</taxon>
        <taxon>Pseudonocardiales</taxon>
        <taxon>Pseudonocardiaceae</taxon>
        <taxon>Lentzea</taxon>
    </lineage>
</organism>
<name>A0ABU4TQD9_9PSEU</name>
<keyword evidence="3 7" id="KW-0378">Hydrolase</keyword>
<dbReference type="SUPFAM" id="SSF53474">
    <property type="entry name" value="alpha/beta-Hydrolases"/>
    <property type="match status" value="1"/>
</dbReference>
<evidence type="ECO:0000313" key="8">
    <source>
        <dbReference type="Proteomes" id="UP001271792"/>
    </source>
</evidence>
<comment type="caution">
    <text evidence="7">The sequence shown here is derived from an EMBL/GenBank/DDBJ whole genome shotgun (WGS) entry which is preliminary data.</text>
</comment>
<dbReference type="PANTHER" id="PTHR43248:SF29">
    <property type="entry name" value="TRIPEPTIDYL AMINOPEPTIDASE"/>
    <property type="match status" value="1"/>
</dbReference>
<proteinExistence type="inferred from homology"/>
<dbReference type="Gene3D" id="3.40.50.1820">
    <property type="entry name" value="alpha/beta hydrolase"/>
    <property type="match status" value="1"/>
</dbReference>
<feature type="chain" id="PRO_5047337493" evidence="5">
    <location>
        <begin position="30"/>
        <end position="342"/>
    </location>
</feature>
<evidence type="ECO:0000313" key="7">
    <source>
        <dbReference type="EMBL" id="MDX8050512.1"/>
    </source>
</evidence>
<feature type="domain" description="AB hydrolase-1" evidence="6">
    <location>
        <begin position="90"/>
        <end position="285"/>
    </location>
</feature>
<keyword evidence="2 5" id="KW-0732">Signal</keyword>
<keyword evidence="8" id="KW-1185">Reference proteome</keyword>
<feature type="region of interest" description="Disordered" evidence="4">
    <location>
        <begin position="134"/>
        <end position="167"/>
    </location>
</feature>